<gene>
    <name evidence="2" type="ORF">GM31_17925</name>
</gene>
<feature type="non-terminal residue" evidence="2">
    <location>
        <position position="269"/>
    </location>
</feature>
<dbReference type="Proteomes" id="UP000037393">
    <property type="component" value="Unassembled WGS sequence"/>
</dbReference>
<evidence type="ECO:0000259" key="1">
    <source>
        <dbReference type="Pfam" id="PF04233"/>
    </source>
</evidence>
<dbReference type="EMBL" id="JNGI01000041">
    <property type="protein sequence ID" value="KNC93793.1"/>
    <property type="molecule type" value="Genomic_DNA"/>
</dbReference>
<dbReference type="RefSeq" id="WP_238158655.1">
    <property type="nucleotide sequence ID" value="NZ_JNGI01000041.1"/>
</dbReference>
<name>A0A0L0GZ97_9ENTR</name>
<feature type="domain" description="Phage head morphogenesis" evidence="1">
    <location>
        <begin position="57"/>
        <end position="185"/>
    </location>
</feature>
<proteinExistence type="predicted"/>
<comment type="caution">
    <text evidence="2">The sequence shown here is derived from an EMBL/GenBank/DDBJ whole genome shotgun (WGS) entry which is preliminary data.</text>
</comment>
<evidence type="ECO:0000313" key="2">
    <source>
        <dbReference type="EMBL" id="KNC93793.1"/>
    </source>
</evidence>
<evidence type="ECO:0000313" key="3">
    <source>
        <dbReference type="Proteomes" id="UP000037393"/>
    </source>
</evidence>
<protein>
    <recommendedName>
        <fullName evidence="1">Phage head morphogenesis domain-containing protein</fullName>
    </recommendedName>
</protein>
<reference evidence="2 3" key="1">
    <citation type="journal article" date="2015" name="Appl. Environ. Microbiol.">
        <title>The Enterobacterium Trabulsiella odontotermitis Presents Novel Adaptations Related to Its Association with Fungus-Growing Termites.</title>
        <authorList>
            <person name="Sapountzis P."/>
            <person name="Gruntjes T."/>
            <person name="Otani S."/>
            <person name="Estevez J."/>
            <person name="da Costa R.R."/>
            <person name="Plunkett G.3rd."/>
            <person name="Perna N.T."/>
            <person name="Poulsen M."/>
        </authorList>
    </citation>
    <scope>NUCLEOTIDE SEQUENCE [LARGE SCALE GENOMIC DNA]</scope>
    <source>
        <strain evidence="2 3">12</strain>
    </source>
</reference>
<dbReference type="InterPro" id="IPR006528">
    <property type="entry name" value="Phage_head_morphogenesis_dom"/>
</dbReference>
<dbReference type="AlphaFoldDB" id="A0A0L0GZ97"/>
<dbReference type="NCBIfam" id="TIGR01641">
    <property type="entry name" value="phageSPP1_gp7"/>
    <property type="match status" value="1"/>
</dbReference>
<dbReference type="Pfam" id="PF04233">
    <property type="entry name" value="Phage_Mu_F"/>
    <property type="match status" value="1"/>
</dbReference>
<accession>A0A0L0GZ97</accession>
<organism evidence="2 3">
    <name type="scientific">Trabulsiella odontotermitis</name>
    <dbReference type="NCBI Taxonomy" id="379893"/>
    <lineage>
        <taxon>Bacteria</taxon>
        <taxon>Pseudomonadati</taxon>
        <taxon>Pseudomonadota</taxon>
        <taxon>Gammaproteobacteria</taxon>
        <taxon>Enterobacterales</taxon>
        <taxon>Enterobacteriaceae</taxon>
        <taxon>Trabulsiella</taxon>
    </lineage>
</organism>
<sequence>MPDVDLGYAIGLKPEQAINYFQAKNFTIGFNWHEVEAETHACSFTVAGILKIDVLETIHQSLADALASGQSQASWEKTIEPVLEKKGWMGDGLKADEDGVLEGKQLLPYRLDTIFRTNMQSAYAAGHYQQQLANVSFRPYWEYVAVMDNRTRPTHAALNGQTFRWDDPFWDACYPPNGYRCRCRVRTRSERDMENHPTGVLSSEGRMTVIQQPWGDGTTRPVLAYDDPKSGQRFVPDAGFGHNAGRSYLASLGQRLMEKATVATPQIAA</sequence>
<keyword evidence="3" id="KW-1185">Reference proteome</keyword>